<dbReference type="InterPro" id="IPR000073">
    <property type="entry name" value="AB_hydrolase_1"/>
</dbReference>
<dbReference type="STRING" id="1416778.SAMN05443633_101212"/>
<proteinExistence type="predicted"/>
<evidence type="ECO:0000259" key="2">
    <source>
        <dbReference type="Pfam" id="PF00561"/>
    </source>
</evidence>
<protein>
    <submittedName>
        <fullName evidence="3">Pimeloyl-ACP methyl ester carboxylesterase</fullName>
    </submittedName>
</protein>
<evidence type="ECO:0000256" key="1">
    <source>
        <dbReference type="ARBA" id="ARBA00022801"/>
    </source>
</evidence>
<dbReference type="PANTHER" id="PTHR46118:SF4">
    <property type="entry name" value="PROTEIN ABHD11"/>
    <property type="match status" value="1"/>
</dbReference>
<dbReference type="PANTHER" id="PTHR46118">
    <property type="entry name" value="PROTEIN ABHD11"/>
    <property type="match status" value="1"/>
</dbReference>
<dbReference type="GO" id="GO:0016787">
    <property type="term" value="F:hydrolase activity"/>
    <property type="evidence" value="ECO:0007669"/>
    <property type="project" value="UniProtKB-KW"/>
</dbReference>
<dbReference type="InterPro" id="IPR029058">
    <property type="entry name" value="AB_hydrolase_fold"/>
</dbReference>
<dbReference type="Proteomes" id="UP000184518">
    <property type="component" value="Unassembled WGS sequence"/>
</dbReference>
<dbReference type="AlphaFoldDB" id="A0A1M4TD38"/>
<gene>
    <name evidence="3" type="ORF">SAMN05443633_101212</name>
</gene>
<evidence type="ECO:0000313" key="3">
    <source>
        <dbReference type="EMBL" id="SHE42422.1"/>
    </source>
</evidence>
<reference evidence="4" key="1">
    <citation type="submission" date="2016-11" db="EMBL/GenBank/DDBJ databases">
        <authorList>
            <person name="Varghese N."/>
            <person name="Submissions S."/>
        </authorList>
    </citation>
    <scope>NUCLEOTIDE SEQUENCE [LARGE SCALE GENOMIC DNA]</scope>
    <source>
        <strain evidence="4">DSM 27619</strain>
    </source>
</reference>
<organism evidence="3 4">
    <name type="scientific">Chryseobacterium arachidis</name>
    <dbReference type="NCBI Taxonomy" id="1416778"/>
    <lineage>
        <taxon>Bacteria</taxon>
        <taxon>Pseudomonadati</taxon>
        <taxon>Bacteroidota</taxon>
        <taxon>Flavobacteriia</taxon>
        <taxon>Flavobacteriales</taxon>
        <taxon>Weeksellaceae</taxon>
        <taxon>Chryseobacterium group</taxon>
        <taxon>Chryseobacterium</taxon>
    </lineage>
</organism>
<evidence type="ECO:0000313" key="4">
    <source>
        <dbReference type="Proteomes" id="UP000184518"/>
    </source>
</evidence>
<dbReference type="Pfam" id="PF00561">
    <property type="entry name" value="Abhydrolase_1"/>
    <property type="match status" value="1"/>
</dbReference>
<name>A0A1M4TD38_9FLAO</name>
<dbReference type="SUPFAM" id="SSF53474">
    <property type="entry name" value="alpha/beta-Hydrolases"/>
    <property type="match status" value="1"/>
</dbReference>
<dbReference type="Gene3D" id="3.40.50.1820">
    <property type="entry name" value="alpha/beta hydrolase"/>
    <property type="match status" value="1"/>
</dbReference>
<keyword evidence="1" id="KW-0378">Hydrolase</keyword>
<dbReference type="PRINTS" id="PR00111">
    <property type="entry name" value="ABHYDROLASE"/>
</dbReference>
<keyword evidence="4" id="KW-1185">Reference proteome</keyword>
<feature type="domain" description="AB hydrolase-1" evidence="2">
    <location>
        <begin position="46"/>
        <end position="151"/>
    </location>
</feature>
<dbReference type="EMBL" id="FQUT01000001">
    <property type="protein sequence ID" value="SHE42422.1"/>
    <property type="molecule type" value="Genomic_DNA"/>
</dbReference>
<sequence length="288" mass="33014">MVSLKLEVIKSCFKLQASIIQLPSKKTKLMEILNSKIFGENLSSTPLLVFHGLFGMLDNWGTFGKDFGEFLPTHLIDLRNHGRSFHSEDMSHDDLADDILRYMDHYGIPKAHILGHSLGGKAVMQFAIKYPEKVEKLIVVDITPKAYPPHHQGIIKALETVDFNTVNSRNEVEAVLSQYIPERSTIQFLTKNLYWDDNKKLNWRFNLKTLSEKYNQFVSNAIKFGVFEGETLFIAGERSNYILPQDEFAIKQQFPKEKIVTVKNAGHWVQAENPVDFANIVKEFLNIV</sequence>
<accession>A0A1M4TD38</accession>